<dbReference type="SMART" id="SM00091">
    <property type="entry name" value="PAS"/>
    <property type="match status" value="1"/>
</dbReference>
<evidence type="ECO:0000313" key="4">
    <source>
        <dbReference type="Proteomes" id="UP000077096"/>
    </source>
</evidence>
<dbReference type="PROSITE" id="PS50112">
    <property type="entry name" value="PAS"/>
    <property type="match status" value="1"/>
</dbReference>
<dbReference type="Gene3D" id="3.30.70.270">
    <property type="match status" value="1"/>
</dbReference>
<dbReference type="KEGG" id="fng:JM64_08485"/>
<organism evidence="3 4">
    <name type="scientific">Fervidobacterium pennivorans</name>
    <dbReference type="NCBI Taxonomy" id="93466"/>
    <lineage>
        <taxon>Bacteria</taxon>
        <taxon>Thermotogati</taxon>
        <taxon>Thermotogota</taxon>
        <taxon>Thermotogae</taxon>
        <taxon>Thermotogales</taxon>
        <taxon>Fervidobacteriaceae</taxon>
        <taxon>Fervidobacterium</taxon>
    </lineage>
</organism>
<dbReference type="Proteomes" id="UP000077096">
    <property type="component" value="Chromosome"/>
</dbReference>
<dbReference type="InterPro" id="IPR029787">
    <property type="entry name" value="Nucleotide_cyclase"/>
</dbReference>
<dbReference type="InterPro" id="IPR035965">
    <property type="entry name" value="PAS-like_dom_sf"/>
</dbReference>
<dbReference type="InterPro" id="IPR050469">
    <property type="entry name" value="Diguanylate_Cyclase"/>
</dbReference>
<dbReference type="PANTHER" id="PTHR45138:SF9">
    <property type="entry name" value="DIGUANYLATE CYCLASE DGCM-RELATED"/>
    <property type="match status" value="1"/>
</dbReference>
<name>A0A172T5W9_FERPE</name>
<dbReference type="EMBL" id="CP011393">
    <property type="protein sequence ID" value="ANE42370.1"/>
    <property type="molecule type" value="Genomic_DNA"/>
</dbReference>
<dbReference type="CDD" id="cd00130">
    <property type="entry name" value="PAS"/>
    <property type="match status" value="1"/>
</dbReference>
<dbReference type="InterPro" id="IPR000014">
    <property type="entry name" value="PAS"/>
</dbReference>
<dbReference type="InterPro" id="IPR043128">
    <property type="entry name" value="Rev_trsase/Diguanyl_cyclase"/>
</dbReference>
<evidence type="ECO:0000259" key="1">
    <source>
        <dbReference type="PROSITE" id="PS50112"/>
    </source>
</evidence>
<dbReference type="OrthoDB" id="9805474at2"/>
<dbReference type="NCBIfam" id="TIGR00229">
    <property type="entry name" value="sensory_box"/>
    <property type="match status" value="1"/>
</dbReference>
<dbReference type="CDD" id="cd01949">
    <property type="entry name" value="GGDEF"/>
    <property type="match status" value="1"/>
</dbReference>
<dbReference type="GO" id="GO:0052621">
    <property type="term" value="F:diguanylate cyclase activity"/>
    <property type="evidence" value="ECO:0007669"/>
    <property type="project" value="TreeGrafter"/>
</dbReference>
<dbReference type="Pfam" id="PF13426">
    <property type="entry name" value="PAS_9"/>
    <property type="match status" value="1"/>
</dbReference>
<evidence type="ECO:0000259" key="2">
    <source>
        <dbReference type="PROSITE" id="PS50887"/>
    </source>
</evidence>
<reference evidence="3 4" key="1">
    <citation type="submission" date="2014-08" db="EMBL/GenBank/DDBJ databases">
        <title>Fervidobacterium pennivorans DYC genome.</title>
        <authorList>
            <person name="Wushke S."/>
        </authorList>
    </citation>
    <scope>NUCLEOTIDE SEQUENCE [LARGE SCALE GENOMIC DNA]</scope>
    <source>
        <strain evidence="3 4">DYC</strain>
    </source>
</reference>
<dbReference type="SMART" id="SM00267">
    <property type="entry name" value="GGDEF"/>
    <property type="match status" value="1"/>
</dbReference>
<dbReference type="NCBIfam" id="TIGR00254">
    <property type="entry name" value="GGDEF"/>
    <property type="match status" value="1"/>
</dbReference>
<dbReference type="AlphaFoldDB" id="A0A172T5W9"/>
<sequence length="529" mass="60491">MGYIQSNGPVLDFETLKVALQKSKIFLLVFNAHGEILKASDNVPVCLKTASSVFHIFPDFSNILKSVNESGFSQDIITLRKPKAEKIKLLTFKSEEYYWTLGEVITEQLLIDEVITQKLETLTMYLEFAPVFFVVLNEKGEIAYVNNWTLEKTGYSLVEVLGKNWFDIFIPEDIKSIVKQVFDDIMNGRVELRKTFENDIIAKDGKTITVLWENKLLIKDGKPFGTISVGVDVTEQKIRNFEEDILLSVLSATSETNYHDAISKLTKTLEEERNIRRAIGRIKTHEETKSLELLDKIEANEAVSYKSLNYERRLDEKIISLEISYQSLPKYATERCLENIATVILNFIDRVYYIQKLEEASFRDPLTKLFNRRYFLMMLQAEIRRIKRYGGDSCIVMIDLDGLKQINDTLGHDKGDLAITTLAQVVLENTRNTDVCVRFGGDEFAILLPNTPLEYARSIIQRIIDKLDALDMKEFRISISAGITKILPSDDAEGISVLKRADELLYKAKKSGKHTICVDIPETQITCDR</sequence>
<dbReference type="PROSITE" id="PS50887">
    <property type="entry name" value="GGDEF"/>
    <property type="match status" value="1"/>
</dbReference>
<proteinExistence type="predicted"/>
<dbReference type="Pfam" id="PF00990">
    <property type="entry name" value="GGDEF"/>
    <property type="match status" value="1"/>
</dbReference>
<gene>
    <name evidence="3" type="ORF">JM64_08485</name>
</gene>
<dbReference type="PATRIC" id="fig|93466.3.peg.1786"/>
<dbReference type="SUPFAM" id="SSF55073">
    <property type="entry name" value="Nucleotide cyclase"/>
    <property type="match status" value="1"/>
</dbReference>
<dbReference type="InterPro" id="IPR000160">
    <property type="entry name" value="GGDEF_dom"/>
</dbReference>
<dbReference type="FunFam" id="3.30.70.270:FF:000001">
    <property type="entry name" value="Diguanylate cyclase domain protein"/>
    <property type="match status" value="1"/>
</dbReference>
<evidence type="ECO:0000313" key="3">
    <source>
        <dbReference type="EMBL" id="ANE42370.1"/>
    </source>
</evidence>
<feature type="domain" description="GGDEF" evidence="2">
    <location>
        <begin position="391"/>
        <end position="521"/>
    </location>
</feature>
<dbReference type="PANTHER" id="PTHR45138">
    <property type="entry name" value="REGULATORY COMPONENTS OF SENSORY TRANSDUCTION SYSTEM"/>
    <property type="match status" value="1"/>
</dbReference>
<dbReference type="Gene3D" id="3.30.450.20">
    <property type="entry name" value="PAS domain"/>
    <property type="match status" value="1"/>
</dbReference>
<feature type="domain" description="PAS" evidence="1">
    <location>
        <begin position="118"/>
        <end position="189"/>
    </location>
</feature>
<dbReference type="SUPFAM" id="SSF55785">
    <property type="entry name" value="PYP-like sensor domain (PAS domain)"/>
    <property type="match status" value="1"/>
</dbReference>
<accession>A0A172T5W9</accession>
<protein>
    <submittedName>
        <fullName evidence="3">Diguanylate cyclase</fullName>
    </submittedName>
</protein>